<gene>
    <name evidence="1" type="ORF">AB2U05_28220</name>
</gene>
<dbReference type="RefSeq" id="WP_052706539.1">
    <property type="nucleotide sequence ID" value="NZ_CP163445.1"/>
</dbReference>
<evidence type="ECO:0000313" key="1">
    <source>
        <dbReference type="EMBL" id="XDQ82082.1"/>
    </source>
</evidence>
<name>A0AB39TS83_9ACTN</name>
<organism evidence="1">
    <name type="scientific">Streptomyces sp. Y1</name>
    <dbReference type="NCBI Taxonomy" id="3238634"/>
    <lineage>
        <taxon>Bacteria</taxon>
        <taxon>Bacillati</taxon>
        <taxon>Actinomycetota</taxon>
        <taxon>Actinomycetes</taxon>
        <taxon>Kitasatosporales</taxon>
        <taxon>Streptomycetaceae</taxon>
        <taxon>Streptomyces</taxon>
    </lineage>
</organism>
<sequence length="168" mass="17891">MKLAEVLTEFGVAGGVVGLRPLGSLADAVTGLGPPGRGGPLFDGKAWPQWFMFGDATIEVCGCELINAVSMRTWYEEVRVPGVRPGELHILPAAVGFGELERALAGVGVGWRRIRESEDSFAMEVEPAGRPELTVVFTFTTDEGEPEGLLYSVHAREHVHACPSGTSA</sequence>
<protein>
    <submittedName>
        <fullName evidence="1">Uncharacterized protein</fullName>
    </submittedName>
</protein>
<dbReference type="AlphaFoldDB" id="A0AB39TS83"/>
<accession>A0AB39TS83</accession>
<proteinExistence type="predicted"/>
<dbReference type="EMBL" id="CP163445">
    <property type="protein sequence ID" value="XDQ82082.1"/>
    <property type="molecule type" value="Genomic_DNA"/>
</dbReference>
<reference evidence="1" key="1">
    <citation type="submission" date="2024-07" db="EMBL/GenBank/DDBJ databases">
        <authorList>
            <person name="Yu S.T."/>
        </authorList>
    </citation>
    <scope>NUCLEOTIDE SEQUENCE</scope>
    <source>
        <strain evidence="1">Y1</strain>
    </source>
</reference>